<name>A0A2A6LQY2_RHIFR</name>
<accession>A0A2A6LQY2</accession>
<evidence type="ECO:0000313" key="3">
    <source>
        <dbReference type="Proteomes" id="UP000220353"/>
    </source>
</evidence>
<reference evidence="2 3" key="2">
    <citation type="submission" date="2017-09" db="EMBL/GenBank/DDBJ databases">
        <title>Comparative genomics of rhizobia isolated from Phaseolus vulgaris in China.</title>
        <authorList>
            <person name="Tong W."/>
        </authorList>
    </citation>
    <scope>NUCLEOTIDE SEQUENCE [LARGE SCALE GENOMIC DNA]</scope>
    <source>
        <strain evidence="2 3">PCH1</strain>
    </source>
</reference>
<evidence type="ECO:0000313" key="1">
    <source>
        <dbReference type="EMBL" id="MQX08608.1"/>
    </source>
</evidence>
<dbReference type="RefSeq" id="WP_014328773.1">
    <property type="nucleotide sequence ID" value="NZ_BJNI01000005.1"/>
</dbReference>
<dbReference type="GeneID" id="48973499"/>
<sequence length="403" mass="40696">MEAVLPRTGGVYSPPAGTKGVPNTTIQSVPYNALIDDLTADANAARPITAGGTGATSASAARTALGAQGASAALTSIAGLATGADRMIYTTAADAYATTTLTPFARTLLDDATAGAALTTLGVSAFAQTMLDDADAATARATLGANNAANLTTGTIPSGRLGGAYVDFTQIAVTTDGEAVKLIGSATGDPYVGFWKANDRKGYIQHRDGTANGDGIRVSNDDTGDYLYLSNVNSVDALKFYDNSVAAHNTIWHSGNLAAPDINTLYGYTPASNAVQVIAGNGLAGGGAISANRTLTLGTPSDITNATTNSVSGTTHTHALGFVAAEVYTGTSSTNTSFPIGTVLAMAQNGSNPARQAAVIPCLYSTNAYVQSGYSGAGSALSGTWRVRGIVTSSDWLIIQRTA</sequence>
<dbReference type="EMBL" id="WISZ01000084">
    <property type="protein sequence ID" value="MQX08608.1"/>
    <property type="molecule type" value="Genomic_DNA"/>
</dbReference>
<dbReference type="Proteomes" id="UP000220353">
    <property type="component" value="Unassembled WGS sequence"/>
</dbReference>
<organism evidence="2 3">
    <name type="scientific">Rhizobium fredii</name>
    <name type="common">Sinorhizobium fredii</name>
    <dbReference type="NCBI Taxonomy" id="380"/>
    <lineage>
        <taxon>Bacteria</taxon>
        <taxon>Pseudomonadati</taxon>
        <taxon>Pseudomonadota</taxon>
        <taxon>Alphaproteobacteria</taxon>
        <taxon>Hyphomicrobiales</taxon>
        <taxon>Rhizobiaceae</taxon>
        <taxon>Sinorhizobium/Ensifer group</taxon>
        <taxon>Sinorhizobium</taxon>
    </lineage>
</organism>
<protein>
    <recommendedName>
        <fullName evidence="5">Phage tail fiber protein</fullName>
    </recommendedName>
</protein>
<dbReference type="AlphaFoldDB" id="A0A2A6LQY2"/>
<reference evidence="1" key="3">
    <citation type="submission" date="2019-10" db="EMBL/GenBank/DDBJ databases">
        <authorList>
            <person name="Sugawara M."/>
            <person name="Epstein B."/>
            <person name="Badgley B."/>
            <person name="Unno T."/>
            <person name="Xu L."/>
            <person name="Reese J."/>
            <person name="Gyaneshwar P."/>
            <person name="Denny R."/>
            <person name="Mudege J."/>
            <person name="Bharti A."/>
            <person name="Farmer A."/>
            <person name="May G."/>
            <person name="Woodward J."/>
            <person name="Medigue C."/>
            <person name="Vallenet D."/>
            <person name="Lajus A."/>
            <person name="Rouy Z."/>
            <person name="Martinez-Vaz B."/>
            <person name="Tiffin P."/>
            <person name="Young N."/>
            <person name="Sadowsky M."/>
        </authorList>
    </citation>
    <scope>NUCLEOTIDE SEQUENCE</scope>
    <source>
        <strain evidence="1">USDA205</strain>
    </source>
</reference>
<evidence type="ECO:0008006" key="5">
    <source>
        <dbReference type="Google" id="ProtNLM"/>
    </source>
</evidence>
<dbReference type="Proteomes" id="UP000466694">
    <property type="component" value="Unassembled WGS sequence"/>
</dbReference>
<reference evidence="1 4" key="1">
    <citation type="journal article" date="2013" name="Genome Biol.">
        <title>Comparative genomics of the core and accessory genomes of 48 Sinorhizobium strains comprising five genospecies.</title>
        <authorList>
            <person name="Sugawara M."/>
            <person name="Epstein B."/>
            <person name="Badgley B.D."/>
            <person name="Unno T."/>
            <person name="Xu L."/>
            <person name="Reese J."/>
            <person name="Gyaneshwar P."/>
            <person name="Denny R."/>
            <person name="Mudge J."/>
            <person name="Bharti A.K."/>
            <person name="Farmer A.D."/>
            <person name="May G.D."/>
            <person name="Woodward J.E."/>
            <person name="Medigue C."/>
            <person name="Vallenet D."/>
            <person name="Lajus A."/>
            <person name="Rouy Z."/>
            <person name="Martinez-Vaz B."/>
            <person name="Tiffin P."/>
            <person name="Young N.D."/>
            <person name="Sadowsky M.J."/>
        </authorList>
    </citation>
    <scope>NUCLEOTIDE SEQUENCE [LARGE SCALE GENOMIC DNA]</scope>
    <source>
        <strain evidence="1 4">USDA205</strain>
    </source>
</reference>
<comment type="caution">
    <text evidence="2">The sequence shown here is derived from an EMBL/GenBank/DDBJ whole genome shotgun (WGS) entry which is preliminary data.</text>
</comment>
<evidence type="ECO:0000313" key="2">
    <source>
        <dbReference type="EMBL" id="PDT44642.1"/>
    </source>
</evidence>
<proteinExistence type="predicted"/>
<gene>
    <name evidence="2" type="ORF">CO661_28345</name>
    <name evidence="1" type="ORF">GHK48_10000</name>
</gene>
<dbReference type="EMBL" id="NWTC01000030">
    <property type="protein sequence ID" value="PDT44642.1"/>
    <property type="molecule type" value="Genomic_DNA"/>
</dbReference>
<evidence type="ECO:0000313" key="4">
    <source>
        <dbReference type="Proteomes" id="UP000466694"/>
    </source>
</evidence>